<name>A0A4P6WQH8_9ENTR</name>
<organism evidence="2 3">
    <name type="scientific">Citrobacter arsenatis</name>
    <dbReference type="NCBI Taxonomy" id="2546350"/>
    <lineage>
        <taxon>Bacteria</taxon>
        <taxon>Pseudomonadati</taxon>
        <taxon>Pseudomonadota</taxon>
        <taxon>Gammaproteobacteria</taxon>
        <taxon>Enterobacterales</taxon>
        <taxon>Enterobacteriaceae</taxon>
        <taxon>Citrobacter</taxon>
    </lineage>
</organism>
<dbReference type="AlphaFoldDB" id="A0A4P6WQH8"/>
<proteinExistence type="predicted"/>
<accession>A0A4P6WQH8</accession>
<gene>
    <name evidence="2" type="ORF">E1B03_17425</name>
</gene>
<dbReference type="EMBL" id="CP037864">
    <property type="protein sequence ID" value="QBM24115.1"/>
    <property type="molecule type" value="Genomic_DNA"/>
</dbReference>
<dbReference type="KEGG" id="cars:E1B03_17425"/>
<keyword evidence="1" id="KW-1133">Transmembrane helix</keyword>
<dbReference type="Proteomes" id="UP000293850">
    <property type="component" value="Chromosome"/>
</dbReference>
<evidence type="ECO:0000256" key="1">
    <source>
        <dbReference type="SAM" id="Phobius"/>
    </source>
</evidence>
<protein>
    <submittedName>
        <fullName evidence="2">Uncharacterized protein</fullName>
    </submittedName>
</protein>
<evidence type="ECO:0000313" key="2">
    <source>
        <dbReference type="EMBL" id="QBM24115.1"/>
    </source>
</evidence>
<keyword evidence="1" id="KW-0812">Transmembrane</keyword>
<keyword evidence="1" id="KW-0472">Membrane</keyword>
<feature type="transmembrane region" description="Helical" evidence="1">
    <location>
        <begin position="153"/>
        <end position="175"/>
    </location>
</feature>
<evidence type="ECO:0000313" key="3">
    <source>
        <dbReference type="Proteomes" id="UP000293850"/>
    </source>
</evidence>
<keyword evidence="3" id="KW-1185">Reference proteome</keyword>
<sequence>MQISVMWTENIEGTKAPRYTKWLQGVQRRYRSIEYADRNGKKHKGYIRNSLQSNESFAVYVKELYGDGFYYFPITEEGVTNGVYLLIIKDDTIMPGTDVIYDVDFFHKIDEERGLTEYSELNRTELGIDHFDEISATYKKNILLMQRKRNVQYLSIFFCMAVFAVILYFVTSIIISR</sequence>
<reference evidence="2 3" key="1">
    <citation type="submission" date="2019-03" db="EMBL/GenBank/DDBJ databases">
        <title>Complete genome sequence of an arsenate-respiring bacteria, Citrobacter sp. LY-1.</title>
        <authorList>
            <person name="Wang H."/>
            <person name="Liu Y."/>
            <person name="Li Q."/>
            <person name="Huang J."/>
        </authorList>
    </citation>
    <scope>NUCLEOTIDE SEQUENCE [LARGE SCALE GENOMIC DNA]</scope>
    <source>
        <strain evidence="2 3">LY-1</strain>
    </source>
</reference>